<organism evidence="1">
    <name type="scientific">Anguilla anguilla</name>
    <name type="common">European freshwater eel</name>
    <name type="synonym">Muraena anguilla</name>
    <dbReference type="NCBI Taxonomy" id="7936"/>
    <lineage>
        <taxon>Eukaryota</taxon>
        <taxon>Metazoa</taxon>
        <taxon>Chordata</taxon>
        <taxon>Craniata</taxon>
        <taxon>Vertebrata</taxon>
        <taxon>Euteleostomi</taxon>
        <taxon>Actinopterygii</taxon>
        <taxon>Neopterygii</taxon>
        <taxon>Teleostei</taxon>
        <taxon>Anguilliformes</taxon>
        <taxon>Anguillidae</taxon>
        <taxon>Anguilla</taxon>
    </lineage>
</organism>
<reference evidence="1" key="2">
    <citation type="journal article" date="2015" name="Fish Shellfish Immunol.">
        <title>Early steps in the European eel (Anguilla anguilla)-Vibrio vulnificus interaction in the gills: Role of the RtxA13 toxin.</title>
        <authorList>
            <person name="Callol A."/>
            <person name="Pajuelo D."/>
            <person name="Ebbesson L."/>
            <person name="Teles M."/>
            <person name="MacKenzie S."/>
            <person name="Amaro C."/>
        </authorList>
    </citation>
    <scope>NUCLEOTIDE SEQUENCE</scope>
</reference>
<reference evidence="1" key="1">
    <citation type="submission" date="2014-11" db="EMBL/GenBank/DDBJ databases">
        <authorList>
            <person name="Amaro Gonzalez C."/>
        </authorList>
    </citation>
    <scope>NUCLEOTIDE SEQUENCE</scope>
</reference>
<dbReference type="AlphaFoldDB" id="A0A0E9XGG5"/>
<sequence length="18" mass="1964">MTTNLAQIPKLVQCAFDA</sequence>
<accession>A0A0E9XGG5</accession>
<evidence type="ECO:0000313" key="1">
    <source>
        <dbReference type="EMBL" id="JAI00936.1"/>
    </source>
</evidence>
<dbReference type="EMBL" id="GBXM01007642">
    <property type="protein sequence ID" value="JAI00936.1"/>
    <property type="molecule type" value="Transcribed_RNA"/>
</dbReference>
<name>A0A0E9XGG5_ANGAN</name>
<proteinExistence type="predicted"/>
<protein>
    <submittedName>
        <fullName evidence="1">Uncharacterized protein</fullName>
    </submittedName>
</protein>